<sequence>MITGLNHITLAVSDLERSLHFYTQVLGLKGYVKWESGAYLSAGDLWLCLSCDEPCPKNDYTHFAFDIAASDFDACCMRLIDAGVPQWKVNKSEGRSVYILDPDGHKLEIHVGGLESRLEALKSKPYSGLVWL</sequence>
<dbReference type="InterPro" id="IPR004360">
    <property type="entry name" value="Glyas_Fos-R_dOase_dom"/>
</dbReference>
<dbReference type="Gene3D" id="3.10.180.10">
    <property type="entry name" value="2,3-Dihydroxybiphenyl 1,2-Dioxygenase, domain 1"/>
    <property type="match status" value="1"/>
</dbReference>
<dbReference type="AlphaFoldDB" id="A0A433LH41"/>
<evidence type="ECO:0000313" key="3">
    <source>
        <dbReference type="EMBL" id="RUR49336.1"/>
    </source>
</evidence>
<dbReference type="Pfam" id="PF00903">
    <property type="entry name" value="Glyoxalase"/>
    <property type="match status" value="1"/>
</dbReference>
<keyword evidence="1" id="KW-0479">Metal-binding</keyword>
<dbReference type="InterPro" id="IPR051332">
    <property type="entry name" value="Fosfomycin_Res_Enzymes"/>
</dbReference>
<organism evidence="3 4">
    <name type="scientific">Vreelandella populi</name>
    <dbReference type="NCBI Taxonomy" id="2498858"/>
    <lineage>
        <taxon>Bacteria</taxon>
        <taxon>Pseudomonadati</taxon>
        <taxon>Pseudomonadota</taxon>
        <taxon>Gammaproteobacteria</taxon>
        <taxon>Oceanospirillales</taxon>
        <taxon>Halomonadaceae</taxon>
        <taxon>Vreelandella</taxon>
    </lineage>
</organism>
<dbReference type="SUPFAM" id="SSF54593">
    <property type="entry name" value="Glyoxalase/Bleomycin resistance protein/Dihydroxybiphenyl dioxygenase"/>
    <property type="match status" value="1"/>
</dbReference>
<evidence type="ECO:0000259" key="2">
    <source>
        <dbReference type="PROSITE" id="PS51819"/>
    </source>
</evidence>
<evidence type="ECO:0000313" key="4">
    <source>
        <dbReference type="Proteomes" id="UP000286912"/>
    </source>
</evidence>
<keyword evidence="3" id="KW-0808">Transferase</keyword>
<dbReference type="InterPro" id="IPR037523">
    <property type="entry name" value="VOC_core"/>
</dbReference>
<dbReference type="PANTHER" id="PTHR36113:SF6">
    <property type="entry name" value="FOSFOMYCIN RESISTANCE PROTEIN FOSX"/>
    <property type="match status" value="1"/>
</dbReference>
<gene>
    <name evidence="3" type="primary">fos</name>
    <name evidence="3" type="ORF">ELY37_01105</name>
</gene>
<reference evidence="3 4" key="1">
    <citation type="submission" date="2018-12" db="EMBL/GenBank/DDBJ databases">
        <title>three novel Halomonas strain isolated from plants.</title>
        <authorList>
            <person name="Sun C."/>
        </authorList>
    </citation>
    <scope>NUCLEOTIDE SEQUENCE [LARGE SCALE GENOMIC DNA]</scope>
    <source>
        <strain evidence="3 4">RC</strain>
    </source>
</reference>
<dbReference type="GO" id="GO:0004462">
    <property type="term" value="F:lactoylglutathione lyase activity"/>
    <property type="evidence" value="ECO:0007669"/>
    <property type="project" value="InterPro"/>
</dbReference>
<dbReference type="PROSITE" id="PS51819">
    <property type="entry name" value="VOC"/>
    <property type="match status" value="1"/>
</dbReference>
<dbReference type="NCBIfam" id="NF000496">
    <property type="entry name" value="Fos_GSH"/>
    <property type="match status" value="1"/>
</dbReference>
<accession>A0A433LH41</accession>
<comment type="caution">
    <text evidence="3">The sequence shown here is derived from an EMBL/GenBank/DDBJ whole genome shotgun (WGS) entry which is preliminary data.</text>
</comment>
<evidence type="ECO:0000256" key="1">
    <source>
        <dbReference type="ARBA" id="ARBA00022723"/>
    </source>
</evidence>
<dbReference type="CDD" id="cd07244">
    <property type="entry name" value="FosA"/>
    <property type="match status" value="1"/>
</dbReference>
<dbReference type="GO" id="GO:0046872">
    <property type="term" value="F:metal ion binding"/>
    <property type="evidence" value="ECO:0007669"/>
    <property type="project" value="UniProtKB-KW"/>
</dbReference>
<dbReference type="PANTHER" id="PTHR36113">
    <property type="entry name" value="LYASE, PUTATIVE-RELATED-RELATED"/>
    <property type="match status" value="1"/>
</dbReference>
<dbReference type="PROSITE" id="PS00934">
    <property type="entry name" value="GLYOXALASE_I_1"/>
    <property type="match status" value="1"/>
</dbReference>
<keyword evidence="4" id="KW-1185">Reference proteome</keyword>
<dbReference type="InterPro" id="IPR018146">
    <property type="entry name" value="Glyoxalase_1_CS"/>
</dbReference>
<feature type="domain" description="VOC" evidence="2">
    <location>
        <begin position="4"/>
        <end position="112"/>
    </location>
</feature>
<dbReference type="EMBL" id="RZHD01000002">
    <property type="protein sequence ID" value="RUR49336.1"/>
    <property type="molecule type" value="Genomic_DNA"/>
</dbReference>
<proteinExistence type="predicted"/>
<dbReference type="RefSeq" id="WP_126949986.1">
    <property type="nucleotide sequence ID" value="NZ_RZHD01000002.1"/>
</dbReference>
<dbReference type="GO" id="GO:0016740">
    <property type="term" value="F:transferase activity"/>
    <property type="evidence" value="ECO:0007669"/>
    <property type="project" value="UniProtKB-KW"/>
</dbReference>
<protein>
    <submittedName>
        <fullName evidence="3">Fosfomycin resistance glutathione transferase</fullName>
    </submittedName>
</protein>
<dbReference type="OrthoDB" id="4265398at2"/>
<dbReference type="Proteomes" id="UP000286912">
    <property type="component" value="Unassembled WGS sequence"/>
</dbReference>
<name>A0A433LH41_9GAMM</name>
<dbReference type="InterPro" id="IPR029068">
    <property type="entry name" value="Glyas_Bleomycin-R_OHBP_Dase"/>
</dbReference>